<reference evidence="2" key="2">
    <citation type="submission" date="2022-12" db="EMBL/GenBank/DDBJ databases">
        <authorList>
            <person name="Sun Q."/>
            <person name="Zhou Y."/>
        </authorList>
    </citation>
    <scope>NUCLEOTIDE SEQUENCE</scope>
    <source>
        <strain evidence="2">CGMCC 1.15034</strain>
    </source>
</reference>
<reference evidence="2" key="1">
    <citation type="journal article" date="2014" name="Int. J. Syst. Evol. Microbiol.">
        <title>Complete genome sequence of Corynebacterium casei LMG S-19264T (=DSM 44701T), isolated from a smear-ripened cheese.</title>
        <authorList>
            <consortium name="US DOE Joint Genome Institute (JGI-PGF)"/>
            <person name="Walter F."/>
            <person name="Albersmeier A."/>
            <person name="Kalinowski J."/>
            <person name="Ruckert C."/>
        </authorList>
    </citation>
    <scope>NUCLEOTIDE SEQUENCE</scope>
    <source>
        <strain evidence="2">CGMCC 1.15034</strain>
    </source>
</reference>
<feature type="domain" description="Transposase IS66 central" evidence="1">
    <location>
        <begin position="11"/>
        <end position="126"/>
    </location>
</feature>
<dbReference type="PANTHER" id="PTHR33678:SF1">
    <property type="entry name" value="BLL1576 PROTEIN"/>
    <property type="match status" value="1"/>
</dbReference>
<evidence type="ECO:0000313" key="2">
    <source>
        <dbReference type="EMBL" id="GGI34165.1"/>
    </source>
</evidence>
<evidence type="ECO:0000259" key="1">
    <source>
        <dbReference type="Pfam" id="PF03050"/>
    </source>
</evidence>
<accession>A0AA87WC01</accession>
<comment type="caution">
    <text evidence="2">The sequence shown here is derived from an EMBL/GenBank/DDBJ whole genome shotgun (WGS) entry which is preliminary data.</text>
</comment>
<dbReference type="InterPro" id="IPR004291">
    <property type="entry name" value="Transposase_IS66_central"/>
</dbReference>
<dbReference type="Proteomes" id="UP000625079">
    <property type="component" value="Unassembled WGS sequence"/>
</dbReference>
<sequence length="145" mass="15817">MKIAREAAPAPAPVCREALKRIAQLNAVEKALRGHSAAERCAGRQAHARPLAAALKQWFEATLDHLAGKSDTAKALRYSLRHWDGLTLYLDDGRIEMDTNAVERAMRPIKLDAKNALFAGCDEGADNWALLASLIETCRLNVVSA</sequence>
<organism evidence="2 3">
    <name type="scientific">Bradyrhizobium guangdongense</name>
    <dbReference type="NCBI Taxonomy" id="1325090"/>
    <lineage>
        <taxon>Bacteria</taxon>
        <taxon>Pseudomonadati</taxon>
        <taxon>Pseudomonadota</taxon>
        <taxon>Alphaproteobacteria</taxon>
        <taxon>Hyphomicrobiales</taxon>
        <taxon>Nitrobacteraceae</taxon>
        <taxon>Bradyrhizobium</taxon>
    </lineage>
</organism>
<dbReference type="EMBL" id="BMHC01000039">
    <property type="protein sequence ID" value="GGI34165.1"/>
    <property type="molecule type" value="Genomic_DNA"/>
</dbReference>
<proteinExistence type="predicted"/>
<dbReference type="Pfam" id="PF03050">
    <property type="entry name" value="DDE_Tnp_IS66"/>
    <property type="match status" value="1"/>
</dbReference>
<evidence type="ECO:0000313" key="3">
    <source>
        <dbReference type="Proteomes" id="UP000625079"/>
    </source>
</evidence>
<name>A0AA87WC01_9BRAD</name>
<dbReference type="AlphaFoldDB" id="A0AA87WC01"/>
<dbReference type="PANTHER" id="PTHR33678">
    <property type="entry name" value="BLL1576 PROTEIN"/>
    <property type="match status" value="1"/>
</dbReference>
<dbReference type="InterPro" id="IPR052344">
    <property type="entry name" value="Transposase-related"/>
</dbReference>
<gene>
    <name evidence="2" type="ORF">GCM10010987_78050</name>
</gene>
<protein>
    <recommendedName>
        <fullName evidence="1">Transposase IS66 central domain-containing protein</fullName>
    </recommendedName>
</protein>